<evidence type="ECO:0000313" key="3">
    <source>
        <dbReference type="Proteomes" id="UP000325081"/>
    </source>
</evidence>
<dbReference type="Proteomes" id="UP000325081">
    <property type="component" value="Unassembled WGS sequence"/>
</dbReference>
<gene>
    <name evidence="2" type="ORF">STAS_14920</name>
</gene>
<evidence type="ECO:0000313" key="2">
    <source>
        <dbReference type="EMBL" id="GER38402.1"/>
    </source>
</evidence>
<comment type="caution">
    <text evidence="2">The sequence shown here is derived from an EMBL/GenBank/DDBJ whole genome shotgun (WGS) entry which is preliminary data.</text>
</comment>
<accession>A0A5A7Q0Q2</accession>
<keyword evidence="2" id="KW-0808">Transferase</keyword>
<evidence type="ECO:0000256" key="1">
    <source>
        <dbReference type="SAM" id="MobiDB-lite"/>
    </source>
</evidence>
<feature type="region of interest" description="Disordered" evidence="1">
    <location>
        <begin position="49"/>
        <end position="73"/>
    </location>
</feature>
<protein>
    <submittedName>
        <fullName evidence="2">Ribosomal RNA small subunit methyltransferase H</fullName>
    </submittedName>
</protein>
<dbReference type="GO" id="GO:0008168">
    <property type="term" value="F:methyltransferase activity"/>
    <property type="evidence" value="ECO:0007669"/>
    <property type="project" value="UniProtKB-KW"/>
</dbReference>
<dbReference type="GO" id="GO:0032259">
    <property type="term" value="P:methylation"/>
    <property type="evidence" value="ECO:0007669"/>
    <property type="project" value="UniProtKB-KW"/>
</dbReference>
<reference evidence="3" key="1">
    <citation type="journal article" date="2019" name="Curr. Biol.">
        <title>Genome Sequence of Striga asiatica Provides Insight into the Evolution of Plant Parasitism.</title>
        <authorList>
            <person name="Yoshida S."/>
            <person name="Kim S."/>
            <person name="Wafula E.K."/>
            <person name="Tanskanen J."/>
            <person name="Kim Y.M."/>
            <person name="Honaas L."/>
            <person name="Yang Z."/>
            <person name="Spallek T."/>
            <person name="Conn C.E."/>
            <person name="Ichihashi Y."/>
            <person name="Cheong K."/>
            <person name="Cui S."/>
            <person name="Der J.P."/>
            <person name="Gundlach H."/>
            <person name="Jiao Y."/>
            <person name="Hori C."/>
            <person name="Ishida J.K."/>
            <person name="Kasahara H."/>
            <person name="Kiba T."/>
            <person name="Kim M.S."/>
            <person name="Koo N."/>
            <person name="Laohavisit A."/>
            <person name="Lee Y.H."/>
            <person name="Lumba S."/>
            <person name="McCourt P."/>
            <person name="Mortimer J.C."/>
            <person name="Mutuku J.M."/>
            <person name="Nomura T."/>
            <person name="Sasaki-Sekimoto Y."/>
            <person name="Seto Y."/>
            <person name="Wang Y."/>
            <person name="Wakatake T."/>
            <person name="Sakakibara H."/>
            <person name="Demura T."/>
            <person name="Yamaguchi S."/>
            <person name="Yoneyama K."/>
            <person name="Manabe R.I."/>
            <person name="Nelson D.C."/>
            <person name="Schulman A.H."/>
            <person name="Timko M.P."/>
            <person name="dePamphilis C.W."/>
            <person name="Choi D."/>
            <person name="Shirasu K."/>
        </authorList>
    </citation>
    <scope>NUCLEOTIDE SEQUENCE [LARGE SCALE GENOMIC DNA]</scope>
    <source>
        <strain evidence="3">cv. UVA1</strain>
    </source>
</reference>
<keyword evidence="2" id="KW-0489">Methyltransferase</keyword>
<dbReference type="AlphaFoldDB" id="A0A5A7Q0Q2"/>
<proteinExistence type="predicted"/>
<dbReference type="EMBL" id="BKCP01005505">
    <property type="protein sequence ID" value="GER38402.1"/>
    <property type="molecule type" value="Genomic_DNA"/>
</dbReference>
<organism evidence="2 3">
    <name type="scientific">Striga asiatica</name>
    <name type="common">Asiatic witchweed</name>
    <name type="synonym">Buchnera asiatica</name>
    <dbReference type="NCBI Taxonomy" id="4170"/>
    <lineage>
        <taxon>Eukaryota</taxon>
        <taxon>Viridiplantae</taxon>
        <taxon>Streptophyta</taxon>
        <taxon>Embryophyta</taxon>
        <taxon>Tracheophyta</taxon>
        <taxon>Spermatophyta</taxon>
        <taxon>Magnoliopsida</taxon>
        <taxon>eudicotyledons</taxon>
        <taxon>Gunneridae</taxon>
        <taxon>Pentapetalae</taxon>
        <taxon>asterids</taxon>
        <taxon>lamiids</taxon>
        <taxon>Lamiales</taxon>
        <taxon>Orobanchaceae</taxon>
        <taxon>Buchnereae</taxon>
        <taxon>Striga</taxon>
    </lineage>
</organism>
<name>A0A5A7Q0Q2_STRAF</name>
<keyword evidence="3" id="KW-1185">Reference proteome</keyword>
<sequence>MCNKEWKDILQSSFQTLERIEKKMFRMRIKLPPKSSEYLAAVRWANHTETRTEPRSGGLHVDSTPQGGGVALSSNSRDVEAIKLVDEHVSTKYKDPRLVEDEFKDVPESLEYEGPPIWDDKIDDVVVEVDEVHKEKTPKFEEVLCDVVPMHANHILLDSRTDPFEEEGNDGVRSKLSVQSKMDLLTINAKLIMKEMSSKTKEVLSVLLLNFKRRCKETPTEGNLMNILQVDGPDCSHKD</sequence>